<feature type="binding site" evidence="6">
    <location>
        <position position="291"/>
    </location>
    <ligand>
        <name>S-adenosyl-L-methionine</name>
        <dbReference type="ChEBI" id="CHEBI:59789"/>
    </ligand>
</feature>
<dbReference type="Pfam" id="PF05958">
    <property type="entry name" value="tRNA_U5-meth_tr"/>
    <property type="match status" value="1"/>
</dbReference>
<accession>A0AAV4LFA8</accession>
<keyword evidence="2 6" id="KW-0489">Methyltransferase</keyword>
<protein>
    <submittedName>
        <fullName evidence="9">23S rRNA (Uracil-C(5))-methyltransferase RlmCD</fullName>
    </submittedName>
</protein>
<reference evidence="9" key="1">
    <citation type="journal article" date="2023" name="Int. J. Syst. Evol. Microbiol.">
        <title>Collibacillus ludicampi gen. nov., sp. nov., a new soil bacterium of the family Alicyclobacillaceae.</title>
        <authorList>
            <person name="Jojima T."/>
            <person name="Ioku Y."/>
            <person name="Fukuta Y."/>
            <person name="Shirasaka N."/>
            <person name="Matsumura Y."/>
            <person name="Mori M."/>
        </authorList>
    </citation>
    <scope>NUCLEOTIDE SEQUENCE</scope>
    <source>
        <strain evidence="9">TP075</strain>
    </source>
</reference>
<dbReference type="InterPro" id="IPR029063">
    <property type="entry name" value="SAM-dependent_MTases_sf"/>
</dbReference>
<dbReference type="FunFam" id="2.40.50.140:FF:000097">
    <property type="entry name" value="23S rRNA (uracil(1939)-C(5))-methyltransferase RlmD"/>
    <property type="match status" value="1"/>
</dbReference>
<evidence type="ECO:0000313" key="10">
    <source>
        <dbReference type="Proteomes" id="UP001057291"/>
    </source>
</evidence>
<keyword evidence="10" id="KW-1185">Reference proteome</keyword>
<evidence type="ECO:0000256" key="1">
    <source>
        <dbReference type="ARBA" id="ARBA00022485"/>
    </source>
</evidence>
<dbReference type="SUPFAM" id="SSF53335">
    <property type="entry name" value="S-adenosyl-L-methionine-dependent methyltransferases"/>
    <property type="match status" value="1"/>
</dbReference>
<gene>
    <name evidence="9" type="primary">rlmCD</name>
    <name evidence="9" type="ORF">DNHGIG_19320</name>
</gene>
<dbReference type="InterPro" id="IPR002792">
    <property type="entry name" value="TRAM_dom"/>
</dbReference>
<proteinExistence type="inferred from homology"/>
<dbReference type="Gene3D" id="2.40.50.1070">
    <property type="match status" value="1"/>
</dbReference>
<feature type="active site" description="Nucleophile" evidence="6">
    <location>
        <position position="417"/>
    </location>
</feature>
<dbReference type="CDD" id="cd02440">
    <property type="entry name" value="AdoMet_MTases"/>
    <property type="match status" value="1"/>
</dbReference>
<keyword evidence="1" id="KW-0408">Iron</keyword>
<name>A0AAV4LFA8_9BACL</name>
<evidence type="ECO:0000256" key="7">
    <source>
        <dbReference type="PROSITE-ProRule" id="PRU10015"/>
    </source>
</evidence>
<dbReference type="EMBL" id="BOQE01000001">
    <property type="protein sequence ID" value="GIM46383.1"/>
    <property type="molecule type" value="Genomic_DNA"/>
</dbReference>
<keyword evidence="1" id="KW-0004">4Fe-4S</keyword>
<feature type="binding site" evidence="6">
    <location>
        <position position="320"/>
    </location>
    <ligand>
        <name>S-adenosyl-L-methionine</name>
        <dbReference type="ChEBI" id="CHEBI:59789"/>
    </ligand>
</feature>
<dbReference type="PANTHER" id="PTHR11061">
    <property type="entry name" value="RNA M5U METHYLTRANSFERASE"/>
    <property type="match status" value="1"/>
</dbReference>
<comment type="similarity">
    <text evidence="6">Belongs to the class I-like SAM-binding methyltransferase superfamily. RNA M5U methyltransferase family.</text>
</comment>
<keyword evidence="5" id="KW-0411">Iron-sulfur</keyword>
<dbReference type="PANTHER" id="PTHR11061:SF30">
    <property type="entry name" value="TRNA (URACIL(54)-C(5))-METHYLTRANSFERASE"/>
    <property type="match status" value="1"/>
</dbReference>
<dbReference type="InterPro" id="IPR012340">
    <property type="entry name" value="NA-bd_OB-fold"/>
</dbReference>
<evidence type="ECO:0000256" key="3">
    <source>
        <dbReference type="ARBA" id="ARBA00022679"/>
    </source>
</evidence>
<dbReference type="Gene3D" id="2.40.50.140">
    <property type="entry name" value="Nucleic acid-binding proteins"/>
    <property type="match status" value="1"/>
</dbReference>
<dbReference type="NCBIfam" id="TIGR00479">
    <property type="entry name" value="rumA"/>
    <property type="match status" value="1"/>
</dbReference>
<dbReference type="RefSeq" id="WP_282199492.1">
    <property type="nucleotide sequence ID" value="NZ_BOQE01000001.1"/>
</dbReference>
<dbReference type="Proteomes" id="UP001057291">
    <property type="component" value="Unassembled WGS sequence"/>
</dbReference>
<dbReference type="GO" id="GO:0051539">
    <property type="term" value="F:4 iron, 4 sulfur cluster binding"/>
    <property type="evidence" value="ECO:0007669"/>
    <property type="project" value="UniProtKB-KW"/>
</dbReference>
<dbReference type="PROSITE" id="PS50926">
    <property type="entry name" value="TRAM"/>
    <property type="match status" value="1"/>
</dbReference>
<keyword evidence="3 6" id="KW-0808">Transferase</keyword>
<dbReference type="FunFam" id="2.40.50.1070:FF:000003">
    <property type="entry name" value="23S rRNA (Uracil-5-)-methyltransferase RumA"/>
    <property type="match status" value="1"/>
</dbReference>
<dbReference type="PROSITE" id="PS01230">
    <property type="entry name" value="TRMA_1"/>
    <property type="match status" value="1"/>
</dbReference>
<dbReference type="PROSITE" id="PS01231">
    <property type="entry name" value="TRMA_2"/>
    <property type="match status" value="1"/>
</dbReference>
<keyword evidence="4 6" id="KW-0949">S-adenosyl-L-methionine</keyword>
<dbReference type="InterPro" id="IPR010280">
    <property type="entry name" value="U5_MeTrfase_fam"/>
</dbReference>
<keyword evidence="1" id="KW-0479">Metal-binding</keyword>
<evidence type="ECO:0000256" key="5">
    <source>
        <dbReference type="ARBA" id="ARBA00023014"/>
    </source>
</evidence>
<dbReference type="InterPro" id="IPR030390">
    <property type="entry name" value="MeTrfase_TrmA_AS"/>
</dbReference>
<dbReference type="InterPro" id="IPR030391">
    <property type="entry name" value="MeTrfase_TrmA_CS"/>
</dbReference>
<evidence type="ECO:0000259" key="8">
    <source>
        <dbReference type="PROSITE" id="PS50926"/>
    </source>
</evidence>
<dbReference type="GO" id="GO:0070041">
    <property type="term" value="F:rRNA (uridine-C5-)-methyltransferase activity"/>
    <property type="evidence" value="ECO:0007669"/>
    <property type="project" value="UniProtKB-ARBA"/>
</dbReference>
<evidence type="ECO:0000256" key="6">
    <source>
        <dbReference type="PROSITE-ProRule" id="PRU01024"/>
    </source>
</evidence>
<evidence type="ECO:0000313" key="9">
    <source>
        <dbReference type="EMBL" id="GIM46383.1"/>
    </source>
</evidence>
<dbReference type="PROSITE" id="PS51687">
    <property type="entry name" value="SAM_MT_RNA_M5U"/>
    <property type="match status" value="1"/>
</dbReference>
<organism evidence="9 10">
    <name type="scientific">Collibacillus ludicampi</name>
    <dbReference type="NCBI Taxonomy" id="2771369"/>
    <lineage>
        <taxon>Bacteria</taxon>
        <taxon>Bacillati</taxon>
        <taxon>Bacillota</taxon>
        <taxon>Bacilli</taxon>
        <taxon>Bacillales</taxon>
        <taxon>Alicyclobacillaceae</taxon>
        <taxon>Collibacillus</taxon>
    </lineage>
</organism>
<feature type="domain" description="TRAM" evidence="8">
    <location>
        <begin position="9"/>
        <end position="67"/>
    </location>
</feature>
<evidence type="ECO:0000256" key="4">
    <source>
        <dbReference type="ARBA" id="ARBA00022691"/>
    </source>
</evidence>
<dbReference type="SUPFAM" id="SSF50249">
    <property type="entry name" value="Nucleic acid-binding proteins"/>
    <property type="match status" value="1"/>
</dbReference>
<dbReference type="GO" id="GO:0070475">
    <property type="term" value="P:rRNA base methylation"/>
    <property type="evidence" value="ECO:0007669"/>
    <property type="project" value="TreeGrafter"/>
</dbReference>
<dbReference type="AlphaFoldDB" id="A0AAV4LFA8"/>
<dbReference type="Pfam" id="PF01938">
    <property type="entry name" value="TRAM"/>
    <property type="match status" value="1"/>
</dbReference>
<comment type="caution">
    <text evidence="9">The sequence shown here is derived from an EMBL/GenBank/DDBJ whole genome shotgun (WGS) entry which is preliminary data.</text>
</comment>
<sequence>MAKQVLGVPVKQNQIIELDIHGMSHEGEGVGKYEGFTVFVAGALTGERVRVKIMKVHKSFAVSRLLEVVAPSDVRMDPPCPIYHQCGGCHLQHVSYEAQLVHKRQIVVDALERIGKLSHVLVHPTLGMKEPWKYRNKSQVPVSLVNGHVVAGFYAPRTHEIIDMEGCPIQHPYADDILKTVKQAIAELGVVPYDEIGHKGLIRHIVSRIGFFTGETMVVLVTNGRYLPKKDRLIERLRREIPHLVSIVQNINTAKTNVIFGQESITLWGKDTITDYIGDIQFEISPRSFFQVNPVQTRVLYEKALEYAQLTGVEEVIDAYCGIGTISLFLAKKARHVYGVEVIPEAIEDAKKNAERNGISNVDFIVGKAEEVIPFLNKDKGVSADVVVVDPPRKGCDEALLQTIATMRPERVVYVSCNPSTLARDLRYLEDHGYQTLEVQPVDMFPQTYHVEAVVSIVRND</sequence>
<dbReference type="FunFam" id="3.40.50.150:FF:000009">
    <property type="entry name" value="23S rRNA (Uracil(1939)-C(5))-methyltransferase RlmD"/>
    <property type="match status" value="1"/>
</dbReference>
<feature type="binding site" evidence="6">
    <location>
        <position position="390"/>
    </location>
    <ligand>
        <name>S-adenosyl-L-methionine</name>
        <dbReference type="ChEBI" id="CHEBI:59789"/>
    </ligand>
</feature>
<evidence type="ECO:0000256" key="2">
    <source>
        <dbReference type="ARBA" id="ARBA00022603"/>
    </source>
</evidence>
<feature type="active site" evidence="7">
    <location>
        <position position="417"/>
    </location>
</feature>
<feature type="binding site" evidence="6">
    <location>
        <position position="341"/>
    </location>
    <ligand>
        <name>S-adenosyl-L-methionine</name>
        <dbReference type="ChEBI" id="CHEBI:59789"/>
    </ligand>
</feature>
<dbReference type="Gene3D" id="3.40.50.150">
    <property type="entry name" value="Vaccinia Virus protein VP39"/>
    <property type="match status" value="1"/>
</dbReference>